<reference evidence="2 3" key="1">
    <citation type="submission" date="2024-10" db="EMBL/GenBank/DDBJ databases">
        <title>The Natural Products Discovery Center: Release of the First 8490 Sequenced Strains for Exploring Actinobacteria Biosynthetic Diversity.</title>
        <authorList>
            <person name="Kalkreuter E."/>
            <person name="Kautsar S.A."/>
            <person name="Yang D."/>
            <person name="Bader C.D."/>
            <person name="Teijaro C.N."/>
            <person name="Fluegel L."/>
            <person name="Davis C.M."/>
            <person name="Simpson J.R."/>
            <person name="Lauterbach L."/>
            <person name="Steele A.D."/>
            <person name="Gui C."/>
            <person name="Meng S."/>
            <person name="Li G."/>
            <person name="Viehrig K."/>
            <person name="Ye F."/>
            <person name="Su P."/>
            <person name="Kiefer A.F."/>
            <person name="Nichols A."/>
            <person name="Cepeda A.J."/>
            <person name="Yan W."/>
            <person name="Fan B."/>
            <person name="Jiang Y."/>
            <person name="Adhikari A."/>
            <person name="Zheng C.-J."/>
            <person name="Schuster L."/>
            <person name="Cowan T.M."/>
            <person name="Smanski M.J."/>
            <person name="Chevrette M.G."/>
            <person name="De Carvalho L.P.S."/>
            <person name="Shen B."/>
        </authorList>
    </citation>
    <scope>NUCLEOTIDE SEQUENCE [LARGE SCALE GENOMIC DNA]</scope>
    <source>
        <strain evidence="2 3">NPDC053399</strain>
    </source>
</reference>
<name>A0ABW8C9J2_9ACTN</name>
<evidence type="ECO:0000313" key="3">
    <source>
        <dbReference type="Proteomes" id="UP001614394"/>
    </source>
</evidence>
<evidence type="ECO:0000256" key="1">
    <source>
        <dbReference type="SAM" id="Phobius"/>
    </source>
</evidence>
<keyword evidence="1" id="KW-0812">Transmembrane</keyword>
<organism evidence="2 3">
    <name type="scientific">Streptomyces fildesensis</name>
    <dbReference type="NCBI Taxonomy" id="375757"/>
    <lineage>
        <taxon>Bacteria</taxon>
        <taxon>Bacillati</taxon>
        <taxon>Actinomycetota</taxon>
        <taxon>Actinomycetes</taxon>
        <taxon>Kitasatosporales</taxon>
        <taxon>Streptomycetaceae</taxon>
        <taxon>Streptomyces</taxon>
    </lineage>
</organism>
<protein>
    <submittedName>
        <fullName evidence="2">Uncharacterized protein</fullName>
    </submittedName>
</protein>
<comment type="caution">
    <text evidence="2">The sequence shown here is derived from an EMBL/GenBank/DDBJ whole genome shotgun (WGS) entry which is preliminary data.</text>
</comment>
<gene>
    <name evidence="2" type="ORF">ACIGXA_16210</name>
</gene>
<proteinExistence type="predicted"/>
<feature type="transmembrane region" description="Helical" evidence="1">
    <location>
        <begin position="6"/>
        <end position="27"/>
    </location>
</feature>
<dbReference type="EMBL" id="JBITYG010000004">
    <property type="protein sequence ID" value="MFI9102061.1"/>
    <property type="molecule type" value="Genomic_DNA"/>
</dbReference>
<keyword evidence="3" id="KW-1185">Reference proteome</keyword>
<sequence length="51" mass="5719">MITVLEWLGLWVGVSLAAGLLIAVAGYRRNTLRRRAEESRRIDPPDGEPQD</sequence>
<accession>A0ABW8C9J2</accession>
<evidence type="ECO:0000313" key="2">
    <source>
        <dbReference type="EMBL" id="MFI9102061.1"/>
    </source>
</evidence>
<dbReference type="Proteomes" id="UP001614394">
    <property type="component" value="Unassembled WGS sequence"/>
</dbReference>
<dbReference type="RefSeq" id="WP_164292787.1">
    <property type="nucleotide sequence ID" value="NZ_JBITYG010000004.1"/>
</dbReference>
<keyword evidence="1" id="KW-0472">Membrane</keyword>
<keyword evidence="1" id="KW-1133">Transmembrane helix</keyword>